<keyword evidence="3" id="KW-0249">Electron transport</keyword>
<dbReference type="InterPro" id="IPR019456">
    <property type="entry name" value="Pyrv-flavodox_OxRtase_EKR"/>
</dbReference>
<dbReference type="Pfam" id="PF00037">
    <property type="entry name" value="Fer4"/>
    <property type="match status" value="1"/>
</dbReference>
<evidence type="ECO:0000256" key="4">
    <source>
        <dbReference type="ARBA" id="ARBA00023002"/>
    </source>
</evidence>
<keyword evidence="6" id="KW-0411">Iron-sulfur</keyword>
<keyword evidence="4" id="KW-0560">Oxidoreductase</keyword>
<keyword evidence="2" id="KW-0004">4Fe-4S</keyword>
<comment type="caution">
    <text evidence="9">The sequence shown here is derived from an EMBL/GenBank/DDBJ whole genome shotgun (WGS) entry which is preliminary data.</text>
</comment>
<dbReference type="InterPro" id="IPR017896">
    <property type="entry name" value="4Fe4S_Fe-S-bd"/>
</dbReference>
<dbReference type="InterPro" id="IPR050722">
    <property type="entry name" value="Pyruvate:ferred/Flavod_OxRd"/>
</dbReference>
<dbReference type="Gene3D" id="3.40.50.970">
    <property type="match status" value="2"/>
</dbReference>
<protein>
    <submittedName>
        <fullName evidence="9">Pyruvate:ferredoxin oxidoreductase</fullName>
    </submittedName>
</protein>
<dbReference type="Gene3D" id="3.30.70.20">
    <property type="match status" value="2"/>
</dbReference>
<proteinExistence type="predicted"/>
<dbReference type="InterPro" id="IPR011766">
    <property type="entry name" value="TPP_enzyme_TPP-bd"/>
</dbReference>
<dbReference type="SUPFAM" id="SSF54862">
    <property type="entry name" value="4Fe-4S ferredoxins"/>
    <property type="match status" value="2"/>
</dbReference>
<dbReference type="SUPFAM" id="SSF52518">
    <property type="entry name" value="Thiamin diphosphate-binding fold (THDP-binding)"/>
    <property type="match status" value="2"/>
</dbReference>
<gene>
    <name evidence="9" type="ORF">ADUPG1_006229</name>
</gene>
<dbReference type="CDD" id="cd07034">
    <property type="entry name" value="TPP_PYR_PFOR_IOR-alpha_like"/>
    <property type="match status" value="1"/>
</dbReference>
<dbReference type="Pfam" id="PF17147">
    <property type="entry name" value="PFOR_II"/>
    <property type="match status" value="1"/>
</dbReference>
<dbReference type="SUPFAM" id="SSF53323">
    <property type="entry name" value="Pyruvate-ferredoxin oxidoreductase, PFOR, domain III"/>
    <property type="match status" value="1"/>
</dbReference>
<dbReference type="InterPro" id="IPR002880">
    <property type="entry name" value="Pyrv_Fd/Flavodoxin_OxRdtase_N"/>
</dbReference>
<dbReference type="InterPro" id="IPR009014">
    <property type="entry name" value="Transketo_C/PFOR_II"/>
</dbReference>
<dbReference type="PANTHER" id="PTHR32154:SF0">
    <property type="entry name" value="PYRUVATE-FLAVODOXIN OXIDOREDUCTASE-RELATED"/>
    <property type="match status" value="1"/>
</dbReference>
<dbReference type="InterPro" id="IPR017900">
    <property type="entry name" value="4Fe4S_Fe_S_CS"/>
</dbReference>
<sequence length="1495" mass="163995">MISTKSVSPLSWGSLRGFSTPLPCSEPHVMGLEENEGGIPLSSPQTAEERGETPKFSTFAPLPTILDGNTAVSRVAHLLSEEAFLYPITPSTPASDELDKLAIRGVKNIWGRSVRTFEMQSELGVSGSFHGGLVSGALCSAFTSSQGLLLMLPTMYRIAGDLLPGVIHVASRALSIHNSDIFCDMSDVMAVRSSGFCMLHSSNVQEAQDMAVISHLSAWRCYLPFLHWYDGFRTSHEIATIDSLTEGAIRELITAGGDKNPYQRSISNFRKLSQNPNHPWARGSIGNHHTYWQGLQRNTPFYDDAPTKVQNAMDDFAKVSGRQYHLFDYFGHPEAEDVVIMMGSGVGPAREAVEKLTKEGEKVGVVVCRLYRPFSIAHFLESLPPTVKRICVLDKIRDLASSTGEPLYLDVCAALARQVDASRDESDGHKLPDLGQLYRVINGLYGVGGRDIVPGDFMTILEHLRSENPIRRFSIGLVDDYTKSSISPSPLIESRVKETSLPEGTVECLVYGMGSDGTVGANKGAIKTIGHLPGQYAQGFFSYTAKKAGGVTTSHLRFGPKPLVTSSYFVQEADYIGVHQPPYLWKINVAKKLKKGGIVVLNSPHSLETLDAIMPARFKRQIAEKGGKVYVIDAAKVAQAVGLGGTRISNVMQTVFWKLANVMPEDEAFESFREAIRRQFRGKPQEITDKNLACIDLSLDEVKLMEYDRELWLKAKDESDPPIVSEGELPTHMDKKIGLDVDPALGGADMVTSDVEVAPVTGFSVPQTIHQSHMLHSDGIIETLMSMPGSEVRRKWIHNVLKPFNTTEGADIPVSAFLPGGLQPTATTQAEKRGIAVNIPIWNPKKCIQCMSCLGVCPHAVLRPVIGLDVDPALGGADMVTSDVEVAPVTGFSVPQTIHQSHMLHSDGIIETLMCMPGSEVRRKWIHNVLKPFNTTEGADIPVSAFLPGGLQPTATTQAEKRGIAVNIPIWNPKKCIQCMSCLGVCPHAVLRPVVAESKAQLVQLKAPKSFETAKLRLKKGRGKETYPQAQFRIQVSSRDCTGCGVCIESCPADALKFEPFIDVGDQEHKNYMWYLDQPISFPNKNKLLKDIREGRIFKHTTPKALAFQSPMHEFSGACAGCGHSGTLRMLTQMFGSSLNLAVVTGCSSVYSIPFPSAAIGVDRETGRGPSFARSLFENNAEFGFGMAMTTDYFHSFLKENIKDSIPSIVTDRDIPTRLVTSLRSFVDVADKTYESRIVSDQIMCQLHLLKSKRPDVFQRHPCFKNIDELQDYLPKISNWIVMGDGAAYDIGSAGVDHVLGSGRDVNILVLNNQVYANTGGQASKATPRGATAMFAQKGKSGDTKDLGMQAITYGGCYVASIALGADQQQAMKAMREAEAFPGPSIVIGFCPCIAWHLRGGLKESLTAEKLGVETGFWPLYRFNPEKRDRGEPPCSLDSEPPKFDNLNKFLSMQGRFSEARKDKAMYEALMSHLKDNVQKRYHVLELLSKETQYM</sequence>
<keyword evidence="5" id="KW-0408">Iron</keyword>
<feature type="domain" description="4Fe-4S ferredoxin-type" evidence="8">
    <location>
        <begin position="1032"/>
        <end position="1061"/>
    </location>
</feature>
<evidence type="ECO:0000256" key="3">
    <source>
        <dbReference type="ARBA" id="ARBA00022982"/>
    </source>
</evidence>
<dbReference type="Pfam" id="PF01855">
    <property type="entry name" value="POR_N"/>
    <property type="match status" value="1"/>
</dbReference>
<evidence type="ECO:0000256" key="2">
    <source>
        <dbReference type="ARBA" id="ARBA00022485"/>
    </source>
</evidence>
<evidence type="ECO:0000256" key="7">
    <source>
        <dbReference type="SAM" id="MobiDB-lite"/>
    </source>
</evidence>
<dbReference type="InterPro" id="IPR029061">
    <property type="entry name" value="THDP-binding"/>
</dbReference>
<dbReference type="InterPro" id="IPR033412">
    <property type="entry name" value="PFOR_II"/>
</dbReference>
<keyword evidence="2" id="KW-0479">Metal-binding</keyword>
<keyword evidence="9" id="KW-0670">Pyruvate</keyword>
<accession>A0ABQ5KJ11</accession>
<dbReference type="Pfam" id="PF01558">
    <property type="entry name" value="POR"/>
    <property type="match status" value="1"/>
</dbReference>
<dbReference type="Proteomes" id="UP001057375">
    <property type="component" value="Unassembled WGS sequence"/>
</dbReference>
<organism evidence="9 10">
    <name type="scientific">Aduncisulcus paluster</name>
    <dbReference type="NCBI Taxonomy" id="2918883"/>
    <lineage>
        <taxon>Eukaryota</taxon>
        <taxon>Metamonada</taxon>
        <taxon>Carpediemonas-like organisms</taxon>
        <taxon>Aduncisulcus</taxon>
    </lineage>
</organism>
<dbReference type="SUPFAM" id="SSF52922">
    <property type="entry name" value="TK C-terminal domain-like"/>
    <property type="match status" value="1"/>
</dbReference>
<dbReference type="PANTHER" id="PTHR32154">
    <property type="entry name" value="PYRUVATE-FLAVODOXIN OXIDOREDUCTASE-RELATED"/>
    <property type="match status" value="1"/>
</dbReference>
<name>A0ABQ5KJ11_9EUKA</name>
<evidence type="ECO:0000313" key="9">
    <source>
        <dbReference type="EMBL" id="GKT31911.1"/>
    </source>
</evidence>
<dbReference type="Pfam" id="PF12838">
    <property type="entry name" value="Fer4_7"/>
    <property type="match status" value="1"/>
</dbReference>
<dbReference type="Gene3D" id="3.40.920.10">
    <property type="entry name" value="Pyruvate-ferredoxin oxidoreductase, PFOR, domain III"/>
    <property type="match status" value="1"/>
</dbReference>
<keyword evidence="1" id="KW-0813">Transport</keyword>
<reference evidence="9" key="1">
    <citation type="submission" date="2022-03" db="EMBL/GenBank/DDBJ databases">
        <title>Draft genome sequence of Aduncisulcus paluster, a free-living microaerophilic Fornicata.</title>
        <authorList>
            <person name="Yuyama I."/>
            <person name="Kume K."/>
            <person name="Tamura T."/>
            <person name="Inagaki Y."/>
            <person name="Hashimoto T."/>
        </authorList>
    </citation>
    <scope>NUCLEOTIDE SEQUENCE</scope>
    <source>
        <strain evidence="9">NY0171</strain>
    </source>
</reference>
<dbReference type="InterPro" id="IPR002869">
    <property type="entry name" value="Pyrv_flavodox_OxRed_cen"/>
</dbReference>
<dbReference type="PROSITE" id="PS00198">
    <property type="entry name" value="4FE4S_FER_1"/>
    <property type="match status" value="2"/>
</dbReference>
<evidence type="ECO:0000313" key="10">
    <source>
        <dbReference type="Proteomes" id="UP001057375"/>
    </source>
</evidence>
<feature type="region of interest" description="Disordered" evidence="7">
    <location>
        <begin position="26"/>
        <end position="54"/>
    </location>
</feature>
<dbReference type="SMART" id="SM00890">
    <property type="entry name" value="EKR"/>
    <property type="match status" value="2"/>
</dbReference>
<feature type="domain" description="4Fe-4S ferredoxin-type" evidence="8">
    <location>
        <begin position="967"/>
        <end position="996"/>
    </location>
</feature>
<dbReference type="InterPro" id="IPR019752">
    <property type="entry name" value="Pyrv/ketoisovalerate_OxRed_cat"/>
</dbReference>
<dbReference type="Pfam" id="PF02775">
    <property type="entry name" value="TPP_enzyme_C"/>
    <property type="match status" value="1"/>
</dbReference>
<evidence type="ECO:0000256" key="1">
    <source>
        <dbReference type="ARBA" id="ARBA00022448"/>
    </source>
</evidence>
<evidence type="ECO:0000256" key="6">
    <source>
        <dbReference type="ARBA" id="ARBA00023014"/>
    </source>
</evidence>
<keyword evidence="10" id="KW-1185">Reference proteome</keyword>
<evidence type="ECO:0000256" key="5">
    <source>
        <dbReference type="ARBA" id="ARBA00023004"/>
    </source>
</evidence>
<feature type="domain" description="4Fe-4S ferredoxin-type" evidence="8">
    <location>
        <begin position="838"/>
        <end position="867"/>
    </location>
</feature>
<dbReference type="EMBL" id="BQXS01009776">
    <property type="protein sequence ID" value="GKT31911.1"/>
    <property type="molecule type" value="Genomic_DNA"/>
</dbReference>
<dbReference type="Pfam" id="PF10371">
    <property type="entry name" value="EKR"/>
    <property type="match status" value="2"/>
</dbReference>
<dbReference type="PROSITE" id="PS51379">
    <property type="entry name" value="4FE4S_FER_2"/>
    <property type="match status" value="3"/>
</dbReference>
<dbReference type="Gene3D" id="3.40.50.920">
    <property type="match status" value="1"/>
</dbReference>
<evidence type="ECO:0000259" key="8">
    <source>
        <dbReference type="PROSITE" id="PS51379"/>
    </source>
</evidence>